<evidence type="ECO:0000313" key="3">
    <source>
        <dbReference type="Proteomes" id="UP000823388"/>
    </source>
</evidence>
<evidence type="ECO:0000256" key="1">
    <source>
        <dbReference type="SAM" id="MobiDB-lite"/>
    </source>
</evidence>
<feature type="compositionally biased region" description="Low complexity" evidence="1">
    <location>
        <begin position="121"/>
        <end position="131"/>
    </location>
</feature>
<dbReference type="OrthoDB" id="1918850at2759"/>
<dbReference type="AlphaFoldDB" id="A0A8T0MZL4"/>
<organism evidence="2 3">
    <name type="scientific">Panicum virgatum</name>
    <name type="common">Blackwell switchgrass</name>
    <dbReference type="NCBI Taxonomy" id="38727"/>
    <lineage>
        <taxon>Eukaryota</taxon>
        <taxon>Viridiplantae</taxon>
        <taxon>Streptophyta</taxon>
        <taxon>Embryophyta</taxon>
        <taxon>Tracheophyta</taxon>
        <taxon>Spermatophyta</taxon>
        <taxon>Magnoliopsida</taxon>
        <taxon>Liliopsida</taxon>
        <taxon>Poales</taxon>
        <taxon>Poaceae</taxon>
        <taxon>PACMAD clade</taxon>
        <taxon>Panicoideae</taxon>
        <taxon>Panicodae</taxon>
        <taxon>Paniceae</taxon>
        <taxon>Panicinae</taxon>
        <taxon>Panicum</taxon>
        <taxon>Panicum sect. Hiantes</taxon>
    </lineage>
</organism>
<feature type="region of interest" description="Disordered" evidence="1">
    <location>
        <begin position="1"/>
        <end position="161"/>
    </location>
</feature>
<feature type="compositionally biased region" description="Low complexity" evidence="1">
    <location>
        <begin position="21"/>
        <end position="30"/>
    </location>
</feature>
<evidence type="ECO:0000313" key="2">
    <source>
        <dbReference type="EMBL" id="KAG2541562.1"/>
    </source>
</evidence>
<keyword evidence="3" id="KW-1185">Reference proteome</keyword>
<dbReference type="PANTHER" id="PTHR34468:SF3">
    <property type="entry name" value="OS03G0288900 PROTEIN"/>
    <property type="match status" value="1"/>
</dbReference>
<protein>
    <submittedName>
        <fullName evidence="2">Uncharacterized protein</fullName>
    </submittedName>
</protein>
<feature type="compositionally biased region" description="Polar residues" evidence="1">
    <location>
        <begin position="449"/>
        <end position="459"/>
    </location>
</feature>
<dbReference type="Proteomes" id="UP000823388">
    <property type="component" value="Chromosome 9N"/>
</dbReference>
<accession>A0A8T0MZL4</accession>
<feature type="compositionally biased region" description="Low complexity" evidence="1">
    <location>
        <begin position="424"/>
        <end position="442"/>
    </location>
</feature>
<dbReference type="PANTHER" id="PTHR34468">
    <property type="entry name" value="MICROTUBULE-ASSOCIATED FUTSCH-LIKE PROTEIN"/>
    <property type="match status" value="1"/>
</dbReference>
<gene>
    <name evidence="2" type="ORF">PVAP13_9NG686500</name>
</gene>
<reference evidence="2" key="1">
    <citation type="submission" date="2020-05" db="EMBL/GenBank/DDBJ databases">
        <title>WGS assembly of Panicum virgatum.</title>
        <authorList>
            <person name="Lovell J.T."/>
            <person name="Jenkins J."/>
            <person name="Shu S."/>
            <person name="Juenger T.E."/>
            <person name="Schmutz J."/>
        </authorList>
    </citation>
    <scope>NUCLEOTIDE SEQUENCE</scope>
    <source>
        <strain evidence="2">AP13</strain>
    </source>
</reference>
<feature type="region of interest" description="Disordered" evidence="1">
    <location>
        <begin position="411"/>
        <end position="516"/>
    </location>
</feature>
<sequence length="516" mass="55446">MDPQPLLPGKRRPVAAPAPPSLKAAAPKPKSIATTRAARMAKRSPTGNADAAPQPRPPRRGFGTARSSNTLVEKPLPPLKKPSKMSPPAIQRPSKLSPAAIQKPSKLSPSNPIRATRTSRLAAKPLKKLAPGADREAKTTKRSQRVSFQEAAVGAAAPSGEKTKAYADDTVGHTPMVAMRAGEKPAKELAAETPFFSAQNCSICTLDQLESATYWLAQIHLAESAGKHWVAAAFFRLAFECQAQPIHRIQSELRSYTVRHENAGTSTPLFDELLTAHGRPVNQPKFDTDGCEKMNTPIAINAVGKNIDTVTLKVDECLEFEPGDDLANAGAIFVDKHDEDIMGQTSFQSKLNGSFEFDDSEAVIEDKLDEANFDVLKNAEIEVPCSNEIIQSACRSSTEKLRTRESIPAMASSAGRLSLDNPSDKLSPGVGSSSSKHLSSGSYFDKKSPLSSKRLTSSCPYKKSAFTRDLSSEQMPSGSHYDAKHNAIAGAGDHESKVTQDVASGYPALHDQLKSK</sequence>
<comment type="caution">
    <text evidence="2">The sequence shown here is derived from an EMBL/GenBank/DDBJ whole genome shotgun (WGS) entry which is preliminary data.</text>
</comment>
<proteinExistence type="predicted"/>
<feature type="compositionally biased region" description="Polar residues" evidence="1">
    <location>
        <begin position="105"/>
        <end position="119"/>
    </location>
</feature>
<name>A0A8T0MZL4_PANVG</name>
<dbReference type="EMBL" id="CM029054">
    <property type="protein sequence ID" value="KAG2541561.1"/>
    <property type="molecule type" value="Genomic_DNA"/>
</dbReference>
<dbReference type="EMBL" id="CM029054">
    <property type="protein sequence ID" value="KAG2541562.1"/>
    <property type="molecule type" value="Genomic_DNA"/>
</dbReference>